<dbReference type="AlphaFoldDB" id="A0AAV2THH3"/>
<protein>
    <submittedName>
        <fullName evidence="2">Uncharacterized protein</fullName>
    </submittedName>
</protein>
<proteinExistence type="predicted"/>
<keyword evidence="1" id="KW-0732">Signal</keyword>
<evidence type="ECO:0000313" key="3">
    <source>
        <dbReference type="Proteomes" id="UP001497525"/>
    </source>
</evidence>
<feature type="signal peptide" evidence="1">
    <location>
        <begin position="1"/>
        <end position="20"/>
    </location>
</feature>
<dbReference type="Proteomes" id="UP001497525">
    <property type="component" value="Unassembled WGS sequence"/>
</dbReference>
<feature type="chain" id="PRO_5043988132" evidence="1">
    <location>
        <begin position="21"/>
        <end position="100"/>
    </location>
</feature>
<dbReference type="EMBL" id="CAXLJL010000334">
    <property type="protein sequence ID" value="CAL5136595.1"/>
    <property type="molecule type" value="Genomic_DNA"/>
</dbReference>
<comment type="caution">
    <text evidence="2">The sequence shown here is derived from an EMBL/GenBank/DDBJ whole genome shotgun (WGS) entry which is preliminary data.</text>
</comment>
<reference evidence="2" key="1">
    <citation type="submission" date="2024-06" db="EMBL/GenBank/DDBJ databases">
        <authorList>
            <person name="Liu X."/>
            <person name="Lenzi L."/>
            <person name="Haldenby T S."/>
            <person name="Uol C."/>
        </authorList>
    </citation>
    <scope>NUCLEOTIDE SEQUENCE</scope>
</reference>
<accession>A0AAV2THH3</accession>
<sequence length="100" mass="11061">MCTLYYLISVLAGLCVRTRACVRLSVCRCFFNVQFLLPDRNVVITGDSDTVGPFQNVLFTSAHATKSIDWFKCMQSVDPSILVELLSLSLSLSPSHTLSV</sequence>
<name>A0AAV2THH3_CALDB</name>
<organism evidence="2 3">
    <name type="scientific">Calicophoron daubneyi</name>
    <name type="common">Rumen fluke</name>
    <name type="synonym">Paramphistomum daubneyi</name>
    <dbReference type="NCBI Taxonomy" id="300641"/>
    <lineage>
        <taxon>Eukaryota</taxon>
        <taxon>Metazoa</taxon>
        <taxon>Spiralia</taxon>
        <taxon>Lophotrochozoa</taxon>
        <taxon>Platyhelminthes</taxon>
        <taxon>Trematoda</taxon>
        <taxon>Digenea</taxon>
        <taxon>Plagiorchiida</taxon>
        <taxon>Pronocephalata</taxon>
        <taxon>Paramphistomoidea</taxon>
        <taxon>Paramphistomidae</taxon>
        <taxon>Calicophoron</taxon>
    </lineage>
</organism>
<evidence type="ECO:0000256" key="1">
    <source>
        <dbReference type="SAM" id="SignalP"/>
    </source>
</evidence>
<evidence type="ECO:0000313" key="2">
    <source>
        <dbReference type="EMBL" id="CAL5136595.1"/>
    </source>
</evidence>
<gene>
    <name evidence="2" type="ORF">CDAUBV1_LOCUS10726</name>
</gene>